<gene>
    <name evidence="17" type="ORF">FHS50_001458</name>
</gene>
<sequence length="241" mass="26957">MAGAAEPTTMQRASVLLVEDDRPLADLISYHFEKAGYEVTRTGDGEEALILVEEIDPDLILLDWMIEGISGIEVCRRLRRKSATANKPIIMLTARGEEDDRIRGLETGADDYITKPFSPKELVARAGAVLRRVRPALAAEQIDYGGVEMDLAAHRVTRDGKPIQLGPTEYRLLRHFLENPGRVFSRQQLLENVWPHSEDIELRTVDVHIRRLRMALGEHGGPDLIRTVRSAGYALDAEKVG</sequence>
<evidence type="ECO:0000256" key="9">
    <source>
        <dbReference type="ARBA" id="ARBA00023125"/>
    </source>
</evidence>
<evidence type="ECO:0000313" key="17">
    <source>
        <dbReference type="EMBL" id="MBB3764435.1"/>
    </source>
</evidence>
<keyword evidence="8" id="KW-0805">Transcription regulation</keyword>
<dbReference type="SUPFAM" id="SSF52172">
    <property type="entry name" value="CheY-like"/>
    <property type="match status" value="1"/>
</dbReference>
<reference evidence="17 18" key="1">
    <citation type="submission" date="2020-08" db="EMBL/GenBank/DDBJ databases">
        <title>Genomic Encyclopedia of Type Strains, Phase IV (KMG-IV): sequencing the most valuable type-strain genomes for metagenomic binning, comparative biology and taxonomic classification.</title>
        <authorList>
            <person name="Goeker M."/>
        </authorList>
    </citation>
    <scope>NUCLEOTIDE SEQUENCE [LARGE SCALE GENOMIC DNA]</scope>
    <source>
        <strain evidence="17 18">DSM 24194</strain>
    </source>
</reference>
<organism evidence="17 18">
    <name type="scientific">Sphingomicrobium lutaoense</name>
    <dbReference type="NCBI Taxonomy" id="515949"/>
    <lineage>
        <taxon>Bacteria</taxon>
        <taxon>Pseudomonadati</taxon>
        <taxon>Pseudomonadota</taxon>
        <taxon>Alphaproteobacteria</taxon>
        <taxon>Sphingomonadales</taxon>
        <taxon>Sphingomonadaceae</taxon>
        <taxon>Sphingomicrobium</taxon>
    </lineage>
</organism>
<feature type="DNA-binding region" description="OmpR/PhoB-type" evidence="14">
    <location>
        <begin position="139"/>
        <end position="237"/>
    </location>
</feature>
<evidence type="ECO:0000259" key="16">
    <source>
        <dbReference type="PROSITE" id="PS51755"/>
    </source>
</evidence>
<keyword evidence="18" id="KW-1185">Reference proteome</keyword>
<dbReference type="InterPro" id="IPR011006">
    <property type="entry name" value="CheY-like_superfamily"/>
</dbReference>
<dbReference type="GO" id="GO:0005829">
    <property type="term" value="C:cytosol"/>
    <property type="evidence" value="ECO:0007669"/>
    <property type="project" value="TreeGrafter"/>
</dbReference>
<keyword evidence="10" id="KW-0010">Activator</keyword>
<feature type="domain" description="Response regulatory" evidence="15">
    <location>
        <begin position="14"/>
        <end position="130"/>
    </location>
</feature>
<name>A0A839Z4A4_9SPHN</name>
<accession>A0A839Z4A4</accession>
<dbReference type="AlphaFoldDB" id="A0A839Z4A4"/>
<dbReference type="SMART" id="SM00862">
    <property type="entry name" value="Trans_reg_C"/>
    <property type="match status" value="1"/>
</dbReference>
<dbReference type="PROSITE" id="PS51755">
    <property type="entry name" value="OMPR_PHOB"/>
    <property type="match status" value="1"/>
</dbReference>
<dbReference type="GO" id="GO:0000976">
    <property type="term" value="F:transcription cis-regulatory region binding"/>
    <property type="evidence" value="ECO:0007669"/>
    <property type="project" value="TreeGrafter"/>
</dbReference>
<evidence type="ECO:0000256" key="2">
    <source>
        <dbReference type="ARBA" id="ARBA00013332"/>
    </source>
</evidence>
<evidence type="ECO:0000256" key="7">
    <source>
        <dbReference type="ARBA" id="ARBA00023012"/>
    </source>
</evidence>
<evidence type="ECO:0000256" key="3">
    <source>
        <dbReference type="ARBA" id="ARBA00022448"/>
    </source>
</evidence>
<comment type="subcellular location">
    <subcellularLocation>
        <location evidence="1">Cytoplasm</location>
    </subcellularLocation>
</comment>
<dbReference type="Pfam" id="PF00486">
    <property type="entry name" value="Trans_reg_C"/>
    <property type="match status" value="1"/>
</dbReference>
<proteinExistence type="predicted"/>
<dbReference type="NCBIfam" id="TIGR02154">
    <property type="entry name" value="PhoB"/>
    <property type="match status" value="1"/>
</dbReference>
<keyword evidence="7" id="KW-0902">Two-component regulatory system</keyword>
<dbReference type="Gene3D" id="1.10.10.10">
    <property type="entry name" value="Winged helix-like DNA-binding domain superfamily/Winged helix DNA-binding domain"/>
    <property type="match status" value="1"/>
</dbReference>
<keyword evidence="5 13" id="KW-0597">Phosphoprotein</keyword>
<feature type="modified residue" description="4-aspartylphosphate" evidence="13">
    <location>
        <position position="63"/>
    </location>
</feature>
<evidence type="ECO:0000256" key="10">
    <source>
        <dbReference type="ARBA" id="ARBA00023159"/>
    </source>
</evidence>
<evidence type="ECO:0000256" key="5">
    <source>
        <dbReference type="ARBA" id="ARBA00022553"/>
    </source>
</evidence>
<keyword evidence="3" id="KW-0813">Transport</keyword>
<comment type="caution">
    <text evidence="17">The sequence shown here is derived from an EMBL/GenBank/DDBJ whole genome shotgun (WGS) entry which is preliminary data.</text>
</comment>
<keyword evidence="6" id="KW-0592">Phosphate transport</keyword>
<protein>
    <recommendedName>
        <fullName evidence="2">Phosphate regulon transcriptional regulatory protein PhoB</fullName>
    </recommendedName>
</protein>
<dbReference type="GO" id="GO:0000156">
    <property type="term" value="F:phosphorelay response regulator activity"/>
    <property type="evidence" value="ECO:0007669"/>
    <property type="project" value="InterPro"/>
</dbReference>
<evidence type="ECO:0000256" key="6">
    <source>
        <dbReference type="ARBA" id="ARBA00022592"/>
    </source>
</evidence>
<evidence type="ECO:0000313" key="18">
    <source>
        <dbReference type="Proteomes" id="UP000578569"/>
    </source>
</evidence>
<dbReference type="EMBL" id="JACICF010000001">
    <property type="protein sequence ID" value="MBB3764435.1"/>
    <property type="molecule type" value="Genomic_DNA"/>
</dbReference>
<dbReference type="Gene3D" id="3.40.50.2300">
    <property type="match status" value="1"/>
</dbReference>
<dbReference type="GO" id="GO:0032993">
    <property type="term" value="C:protein-DNA complex"/>
    <property type="evidence" value="ECO:0007669"/>
    <property type="project" value="TreeGrafter"/>
</dbReference>
<dbReference type="FunFam" id="3.40.50.2300:FF:000001">
    <property type="entry name" value="DNA-binding response regulator PhoB"/>
    <property type="match status" value="1"/>
</dbReference>
<dbReference type="PANTHER" id="PTHR48111">
    <property type="entry name" value="REGULATOR OF RPOS"/>
    <property type="match status" value="1"/>
</dbReference>
<dbReference type="CDD" id="cd00383">
    <property type="entry name" value="trans_reg_C"/>
    <property type="match status" value="1"/>
</dbReference>
<dbReference type="GO" id="GO:0006355">
    <property type="term" value="P:regulation of DNA-templated transcription"/>
    <property type="evidence" value="ECO:0007669"/>
    <property type="project" value="InterPro"/>
</dbReference>
<keyword evidence="11" id="KW-0804">Transcription</keyword>
<dbReference type="SMART" id="SM00448">
    <property type="entry name" value="REC"/>
    <property type="match status" value="1"/>
</dbReference>
<evidence type="ECO:0000256" key="4">
    <source>
        <dbReference type="ARBA" id="ARBA00022490"/>
    </source>
</evidence>
<comment type="function">
    <text evidence="12">This protein is a positive regulator for the phosphate regulon. Transcription of this operon is positively regulated by PhoB and PhoR when phosphate is limited.</text>
</comment>
<keyword evidence="9 14" id="KW-0238">DNA-binding</keyword>
<dbReference type="Gene3D" id="6.10.250.690">
    <property type="match status" value="1"/>
</dbReference>
<dbReference type="InterPro" id="IPR036388">
    <property type="entry name" value="WH-like_DNA-bd_sf"/>
</dbReference>
<evidence type="ECO:0000256" key="1">
    <source>
        <dbReference type="ARBA" id="ARBA00004496"/>
    </source>
</evidence>
<evidence type="ECO:0000256" key="12">
    <source>
        <dbReference type="ARBA" id="ARBA00024735"/>
    </source>
</evidence>
<dbReference type="Proteomes" id="UP000578569">
    <property type="component" value="Unassembled WGS sequence"/>
</dbReference>
<evidence type="ECO:0000256" key="11">
    <source>
        <dbReference type="ARBA" id="ARBA00023163"/>
    </source>
</evidence>
<dbReference type="CDD" id="cd17618">
    <property type="entry name" value="REC_OmpR_PhoB"/>
    <property type="match status" value="1"/>
</dbReference>
<dbReference type="GO" id="GO:0006817">
    <property type="term" value="P:phosphate ion transport"/>
    <property type="evidence" value="ECO:0007669"/>
    <property type="project" value="UniProtKB-KW"/>
</dbReference>
<dbReference type="InterPro" id="IPR016032">
    <property type="entry name" value="Sig_transdc_resp-reg_C-effctor"/>
</dbReference>
<keyword evidence="4" id="KW-0963">Cytoplasm</keyword>
<feature type="domain" description="OmpR/PhoB-type" evidence="16">
    <location>
        <begin position="139"/>
        <end position="237"/>
    </location>
</feature>
<evidence type="ECO:0000256" key="8">
    <source>
        <dbReference type="ARBA" id="ARBA00023015"/>
    </source>
</evidence>
<dbReference type="InterPro" id="IPR039420">
    <property type="entry name" value="WalR-like"/>
</dbReference>
<dbReference type="SUPFAM" id="SSF46894">
    <property type="entry name" value="C-terminal effector domain of the bipartite response regulators"/>
    <property type="match status" value="1"/>
</dbReference>
<dbReference type="PROSITE" id="PS50110">
    <property type="entry name" value="RESPONSE_REGULATORY"/>
    <property type="match status" value="1"/>
</dbReference>
<dbReference type="InterPro" id="IPR011879">
    <property type="entry name" value="Sig_transdc_resp-reg_PhoB"/>
</dbReference>
<dbReference type="Pfam" id="PF00072">
    <property type="entry name" value="Response_reg"/>
    <property type="match status" value="1"/>
</dbReference>
<dbReference type="PANTHER" id="PTHR48111:SF40">
    <property type="entry name" value="PHOSPHATE REGULON TRANSCRIPTIONAL REGULATORY PROTEIN PHOB"/>
    <property type="match status" value="1"/>
</dbReference>
<evidence type="ECO:0000256" key="14">
    <source>
        <dbReference type="PROSITE-ProRule" id="PRU01091"/>
    </source>
</evidence>
<dbReference type="InterPro" id="IPR001789">
    <property type="entry name" value="Sig_transdc_resp-reg_receiver"/>
</dbReference>
<dbReference type="InterPro" id="IPR001867">
    <property type="entry name" value="OmpR/PhoB-type_DNA-bd"/>
</dbReference>
<evidence type="ECO:0000256" key="13">
    <source>
        <dbReference type="PROSITE-ProRule" id="PRU00169"/>
    </source>
</evidence>
<evidence type="ECO:0000259" key="15">
    <source>
        <dbReference type="PROSITE" id="PS50110"/>
    </source>
</evidence>